<dbReference type="AlphaFoldDB" id="A0A5F8GR19"/>
<evidence type="ECO:0000256" key="36">
    <source>
        <dbReference type="ARBA" id="ARBA00072244"/>
    </source>
</evidence>
<evidence type="ECO:0000256" key="27">
    <source>
        <dbReference type="ARBA" id="ARBA00022949"/>
    </source>
</evidence>
<evidence type="ECO:0000256" key="7">
    <source>
        <dbReference type="ARBA" id="ARBA00004514"/>
    </source>
</evidence>
<keyword evidence="26" id="KW-0832">Ubl conjugation</keyword>
<evidence type="ECO:0000256" key="42">
    <source>
        <dbReference type="SAM" id="MobiDB-lite"/>
    </source>
</evidence>
<dbReference type="InterPro" id="IPR008266">
    <property type="entry name" value="Tyr_kinase_AS"/>
</dbReference>
<dbReference type="CDD" id="cd09539">
    <property type="entry name" value="SAM_TNK-like"/>
    <property type="match status" value="1"/>
</dbReference>
<dbReference type="SUPFAM" id="SSF56112">
    <property type="entry name" value="Protein kinase-like (PK-like)"/>
    <property type="match status" value="1"/>
</dbReference>
<reference evidence="45 46" key="1">
    <citation type="journal article" date="2007" name="Nature">
        <title>Genome of the marsupial Monodelphis domestica reveals innovation in non-coding sequences.</title>
        <authorList>
            <person name="Mikkelsen T.S."/>
            <person name="Wakefield M.J."/>
            <person name="Aken B."/>
            <person name="Amemiya C.T."/>
            <person name="Chang J.L."/>
            <person name="Duke S."/>
            <person name="Garber M."/>
            <person name="Gentles A.J."/>
            <person name="Goodstadt L."/>
            <person name="Heger A."/>
            <person name="Jurka J."/>
            <person name="Kamal M."/>
            <person name="Mauceli E."/>
            <person name="Searle S.M."/>
            <person name="Sharpe T."/>
            <person name="Baker M.L."/>
            <person name="Batzer M.A."/>
            <person name="Benos P.V."/>
            <person name="Belov K."/>
            <person name="Clamp M."/>
            <person name="Cook A."/>
            <person name="Cuff J."/>
            <person name="Das R."/>
            <person name="Davidow L."/>
            <person name="Deakin J.E."/>
            <person name="Fazzari M.J."/>
            <person name="Glass J.L."/>
            <person name="Grabherr M."/>
            <person name="Greally J.M."/>
            <person name="Gu W."/>
            <person name="Hore T.A."/>
            <person name="Huttley G.A."/>
            <person name="Kleber M."/>
            <person name="Jirtle R.L."/>
            <person name="Koina E."/>
            <person name="Lee J.T."/>
            <person name="Mahony S."/>
            <person name="Marra M.A."/>
            <person name="Miller R.D."/>
            <person name="Nicholls R.D."/>
            <person name="Oda M."/>
            <person name="Papenfuss A.T."/>
            <person name="Parra Z.E."/>
            <person name="Pollock D.D."/>
            <person name="Ray D.A."/>
            <person name="Schein J.E."/>
            <person name="Speed T.P."/>
            <person name="Thompson K."/>
            <person name="VandeBerg J.L."/>
            <person name="Wade C.M."/>
            <person name="Walker J.A."/>
            <person name="Waters P.D."/>
            <person name="Webber C."/>
            <person name="Weidman J.R."/>
            <person name="Xie X."/>
            <person name="Zody M.C."/>
            <person name="Baldwin J."/>
            <person name="Abdouelleil A."/>
            <person name="Abdulkadir J."/>
            <person name="Abebe A."/>
            <person name="Abera B."/>
            <person name="Abreu J."/>
            <person name="Acer S.C."/>
            <person name="Aftuck L."/>
            <person name="Alexander A."/>
            <person name="An P."/>
            <person name="Anderson E."/>
            <person name="Anderson S."/>
            <person name="Arachi H."/>
            <person name="Azer M."/>
            <person name="Bachantsang P."/>
            <person name="Barry A."/>
            <person name="Bayul T."/>
            <person name="Berlin A."/>
            <person name="Bessette D."/>
            <person name="Bloom T."/>
            <person name="Bloom T."/>
            <person name="Boguslavskiy L."/>
            <person name="Bonnet C."/>
            <person name="Boukhgalter B."/>
            <person name="Bourzgui I."/>
            <person name="Brown A."/>
            <person name="Cahill P."/>
            <person name="Channer S."/>
            <person name="Cheshatsang Y."/>
            <person name="Chuda L."/>
            <person name="Citroen M."/>
            <person name="Collymore A."/>
            <person name="Cooke P."/>
            <person name="Costello M."/>
            <person name="D'Aco K."/>
            <person name="Daza R."/>
            <person name="De Haan G."/>
            <person name="DeGray S."/>
            <person name="DeMaso C."/>
            <person name="Dhargay N."/>
            <person name="Dooley K."/>
            <person name="Dooley E."/>
            <person name="Doricent M."/>
            <person name="Dorje P."/>
            <person name="Dorjee K."/>
            <person name="Dupes A."/>
            <person name="Elong R."/>
            <person name="Falk J."/>
            <person name="Farina A."/>
            <person name="Faro S."/>
            <person name="Ferguson D."/>
            <person name="Fisher S."/>
            <person name="Foley C.D."/>
            <person name="Franke A."/>
            <person name="Friedrich D."/>
            <person name="Gadbois L."/>
            <person name="Gearin G."/>
            <person name="Gearin C.R."/>
            <person name="Giannoukos G."/>
            <person name="Goode T."/>
            <person name="Graham J."/>
            <person name="Grandbois E."/>
            <person name="Grewal S."/>
            <person name="Gyaltsen K."/>
            <person name="Hafez N."/>
            <person name="Hagos B."/>
            <person name="Hall J."/>
            <person name="Henson C."/>
            <person name="Hollinger A."/>
            <person name="Honan T."/>
            <person name="Huard M.D."/>
            <person name="Hughes L."/>
            <person name="Hurhula B."/>
            <person name="Husby M.E."/>
            <person name="Kamat A."/>
            <person name="Kanga B."/>
            <person name="Kashin S."/>
            <person name="Khazanovich D."/>
            <person name="Kisner P."/>
            <person name="Lance K."/>
            <person name="Lara M."/>
            <person name="Lee W."/>
            <person name="Lennon N."/>
            <person name="Letendre F."/>
            <person name="LeVine R."/>
            <person name="Lipovsky A."/>
            <person name="Liu X."/>
            <person name="Liu J."/>
            <person name="Liu S."/>
            <person name="Lokyitsang T."/>
            <person name="Lokyitsang Y."/>
            <person name="Lubonja R."/>
            <person name="Lui A."/>
            <person name="MacDonald P."/>
            <person name="Magnisalis V."/>
            <person name="Maru K."/>
            <person name="Matthews C."/>
            <person name="McCusker W."/>
            <person name="McDonough S."/>
            <person name="Mehta T."/>
            <person name="Meldrim J."/>
            <person name="Meneus L."/>
            <person name="Mihai O."/>
            <person name="Mihalev A."/>
            <person name="Mihova T."/>
            <person name="Mittelman R."/>
            <person name="Mlenga V."/>
            <person name="Montmayeur A."/>
            <person name="Mulrain L."/>
            <person name="Navidi A."/>
            <person name="Naylor J."/>
            <person name="Negash T."/>
            <person name="Nguyen T."/>
            <person name="Nguyen N."/>
            <person name="Nicol R."/>
            <person name="Norbu C."/>
            <person name="Norbu N."/>
            <person name="Novod N."/>
            <person name="O'Neill B."/>
            <person name="Osman S."/>
            <person name="Markiewicz E."/>
            <person name="Oyono O.L."/>
            <person name="Patti C."/>
            <person name="Phunkhang P."/>
            <person name="Pierre F."/>
            <person name="Priest M."/>
            <person name="Raghuraman S."/>
            <person name="Rege F."/>
            <person name="Reyes R."/>
            <person name="Rise C."/>
            <person name="Rogov P."/>
            <person name="Ross K."/>
            <person name="Ryan E."/>
            <person name="Settipalli S."/>
            <person name="Shea T."/>
            <person name="Sherpa N."/>
            <person name="Shi L."/>
            <person name="Shih D."/>
            <person name="Sparrow T."/>
            <person name="Spaulding J."/>
            <person name="Stalker J."/>
            <person name="Stange-Thomann N."/>
            <person name="Stavropoulos S."/>
            <person name="Stone C."/>
            <person name="Strader C."/>
            <person name="Tesfaye S."/>
            <person name="Thomson T."/>
            <person name="Thoulutsang Y."/>
            <person name="Thoulutsang D."/>
            <person name="Topham K."/>
            <person name="Topping I."/>
            <person name="Tsamla T."/>
            <person name="Vassiliev H."/>
            <person name="Vo A."/>
            <person name="Wangchuk T."/>
            <person name="Wangdi T."/>
            <person name="Weiand M."/>
            <person name="Wilkinson J."/>
            <person name="Wilson A."/>
            <person name="Yadav S."/>
            <person name="Young G."/>
            <person name="Yu Q."/>
            <person name="Zembek L."/>
            <person name="Zhong D."/>
            <person name="Zimmer A."/>
            <person name="Zwirko Z."/>
            <person name="Jaffe D.B."/>
            <person name="Alvarez P."/>
            <person name="Brockman W."/>
            <person name="Butler J."/>
            <person name="Chin C."/>
            <person name="Gnerre S."/>
            <person name="MacCallum I."/>
            <person name="Graves J.A."/>
            <person name="Ponting C.P."/>
            <person name="Breen M."/>
            <person name="Samollow P.B."/>
            <person name="Lander E.S."/>
            <person name="Lindblad-Toh K."/>
        </authorList>
    </citation>
    <scope>NUCLEOTIDE SEQUENCE [LARGE SCALE GENOMIC DNA]</scope>
</reference>
<feature type="compositionally biased region" description="Low complexity" evidence="42">
    <location>
        <begin position="790"/>
        <end position="806"/>
    </location>
</feature>
<keyword evidence="31" id="KW-0539">Nucleus</keyword>
<keyword evidence="32" id="KW-0968">Cytoplasmic vesicle</keyword>
<evidence type="ECO:0000256" key="11">
    <source>
        <dbReference type="ARBA" id="ARBA00012513"/>
    </source>
</evidence>
<dbReference type="Pfam" id="PF11555">
    <property type="entry name" value="Inhibitor_Mig-6"/>
    <property type="match status" value="1"/>
</dbReference>
<dbReference type="CDD" id="cd05040">
    <property type="entry name" value="PTKc_Ack_like"/>
    <property type="match status" value="1"/>
</dbReference>
<accession>A0A5F8GR19</accession>
<dbReference type="GeneTree" id="ENSGT00940000160853"/>
<evidence type="ECO:0000256" key="13">
    <source>
        <dbReference type="ARBA" id="ARBA00022475"/>
    </source>
</evidence>
<keyword evidence="16" id="KW-0723">Serine/threonine-protein kinase</keyword>
<feature type="compositionally biased region" description="Pro residues" evidence="42">
    <location>
        <begin position="812"/>
        <end position="823"/>
    </location>
</feature>
<dbReference type="Pfam" id="PF09027">
    <property type="entry name" value="GTPase_binding"/>
    <property type="match status" value="1"/>
</dbReference>
<gene>
    <name evidence="45" type="primary">TNK2</name>
</gene>
<evidence type="ECO:0000256" key="18">
    <source>
        <dbReference type="ARBA" id="ARBA00022583"/>
    </source>
</evidence>
<evidence type="ECO:0000256" key="21">
    <source>
        <dbReference type="ARBA" id="ARBA00022741"/>
    </source>
</evidence>
<reference evidence="45" key="3">
    <citation type="submission" date="2025-09" db="UniProtKB">
        <authorList>
            <consortium name="Ensembl"/>
        </authorList>
    </citation>
    <scope>IDENTIFICATION</scope>
</reference>
<evidence type="ECO:0000256" key="3">
    <source>
        <dbReference type="ARBA" id="ARBA00004132"/>
    </source>
</evidence>
<dbReference type="InParanoid" id="A0A5F8GR19"/>
<dbReference type="InterPro" id="IPR049587">
    <property type="entry name" value="TNK-like_SAM"/>
</dbReference>
<dbReference type="Gene3D" id="4.10.680.10">
    <property type="entry name" value="Cdc42-like binding domain"/>
    <property type="match status" value="1"/>
</dbReference>
<keyword evidence="18" id="KW-0254">Endocytosis</keyword>
<dbReference type="Pfam" id="PF07714">
    <property type="entry name" value="PK_Tyr_Ser-Thr"/>
    <property type="match status" value="1"/>
</dbReference>
<evidence type="ECO:0000256" key="24">
    <source>
        <dbReference type="ARBA" id="ARBA00022840"/>
    </source>
</evidence>
<keyword evidence="13" id="KW-1003">Cell membrane</keyword>
<dbReference type="PANTHER" id="PTHR14254:SF6">
    <property type="entry name" value="NON-SPECIFIC PROTEIN-TYROSINE KINASE"/>
    <property type="match status" value="1"/>
</dbReference>
<evidence type="ECO:0000256" key="8">
    <source>
        <dbReference type="ARBA" id="ARBA00004536"/>
    </source>
</evidence>
<dbReference type="PROSITE" id="PS00107">
    <property type="entry name" value="PROTEIN_KINASE_ATP"/>
    <property type="match status" value="1"/>
</dbReference>
<name>A0A5F8GR19_MONDO</name>
<keyword evidence="30" id="KW-0168">Coated pit</keyword>
<reference evidence="45" key="2">
    <citation type="submission" date="2025-08" db="UniProtKB">
        <authorList>
            <consortium name="Ensembl"/>
        </authorList>
    </citation>
    <scope>IDENTIFICATION</scope>
</reference>
<dbReference type="PRINTS" id="PR00109">
    <property type="entry name" value="TYRKINASE"/>
</dbReference>
<evidence type="ECO:0000256" key="41">
    <source>
        <dbReference type="PROSITE-ProRule" id="PRU10141"/>
    </source>
</evidence>
<feature type="active site" description="Proton acceptor" evidence="38">
    <location>
        <position position="282"/>
    </location>
</feature>
<evidence type="ECO:0000256" key="40">
    <source>
        <dbReference type="PROSITE-ProRule" id="PRU00192"/>
    </source>
</evidence>
<evidence type="ECO:0000313" key="46">
    <source>
        <dbReference type="Proteomes" id="UP000002280"/>
    </source>
</evidence>
<evidence type="ECO:0000256" key="15">
    <source>
        <dbReference type="ARBA" id="ARBA00022490"/>
    </source>
</evidence>
<dbReference type="OMA" id="KSWMSKX"/>
<dbReference type="GO" id="GO:0046872">
    <property type="term" value="F:metal ion binding"/>
    <property type="evidence" value="ECO:0007669"/>
    <property type="project" value="UniProtKB-KW"/>
</dbReference>
<evidence type="ECO:0000256" key="4">
    <source>
        <dbReference type="ARBA" id="ARBA00004177"/>
    </source>
</evidence>
<dbReference type="CDD" id="cd14328">
    <property type="entry name" value="UBA_TNK1"/>
    <property type="match status" value="1"/>
</dbReference>
<feature type="binding site" evidence="39">
    <location>
        <begin position="162"/>
        <end position="170"/>
    </location>
    <ligand>
        <name>ATP</name>
        <dbReference type="ChEBI" id="CHEBI:30616"/>
    </ligand>
</feature>
<dbReference type="FunFam" id="1.10.510.10:FF:000080">
    <property type="entry name" value="Putative activated CDC42 kinase 1"/>
    <property type="match status" value="1"/>
</dbReference>
<evidence type="ECO:0000256" key="26">
    <source>
        <dbReference type="ARBA" id="ARBA00022843"/>
    </source>
</evidence>
<dbReference type="GO" id="GO:0004674">
    <property type="term" value="F:protein serine/threonine kinase activity"/>
    <property type="evidence" value="ECO:0007669"/>
    <property type="project" value="UniProtKB-KW"/>
</dbReference>
<comment type="subcellular location">
    <subcellularLocation>
        <location evidence="8">Cell junction</location>
        <location evidence="8">Adherens junction</location>
    </subcellularLocation>
    <subcellularLocation>
        <location evidence="6">Cell membrane</location>
    </subcellularLocation>
    <subcellularLocation>
        <location evidence="7">Cytoplasm</location>
        <location evidence="7">Cytosol</location>
    </subcellularLocation>
    <subcellularLocation>
        <location evidence="5">Cytoplasmic vesicle membrane</location>
        <topology evidence="5">Peripheral membrane protein</topology>
        <orientation evidence="5">Cytoplasmic side</orientation>
    </subcellularLocation>
    <subcellularLocation>
        <location evidence="3">Cytoplasmic vesicle</location>
        <location evidence="3">Clathrin-coated vesicle</location>
    </subcellularLocation>
    <subcellularLocation>
        <location evidence="4">Endosome</location>
    </subcellularLocation>
    <subcellularLocation>
        <location evidence="9">Membrane</location>
        <location evidence="9">Clathrin-coated pit</location>
    </subcellularLocation>
    <subcellularLocation>
        <location evidence="2">Nucleus</location>
    </subcellularLocation>
</comment>
<feature type="region of interest" description="Disordered" evidence="42">
    <location>
        <begin position="727"/>
        <end position="772"/>
    </location>
</feature>
<dbReference type="GO" id="GO:0005905">
    <property type="term" value="C:clathrin-coated pit"/>
    <property type="evidence" value="ECO:0007669"/>
    <property type="project" value="UniProtKB-SubCell"/>
</dbReference>
<feature type="region of interest" description="Disordered" evidence="42">
    <location>
        <begin position="790"/>
        <end position="918"/>
    </location>
</feature>
<dbReference type="Gene3D" id="1.10.8.10">
    <property type="entry name" value="DNA helicase RuvA subunit, C-terminal domain"/>
    <property type="match status" value="1"/>
</dbReference>
<sequence length="1121" mass="124490">MLRRFPGLEFSFPFLTRLRLRLYTRLEGSSMQAEEGTGWLLELLAEVQLQQYFLRLRDDLNITRLSHFEYVKNEDLEKIGMGRPGQRRLWEAVKRRKAMCKRKSWMSKVFSGKRLDAEFSTPQSQNTFRKTSPIPGISVGEGSLQSLTCLIGEKDLNLFEKLGDGSFGVVRRGEWDAPSGKKVSVAVKCLKPDVLSQPEAMDDFIREVNAMHSLDHRNLIRLYGVVLTPPMKMVTELAPLGSLLDRLRKHQGHFLLGTLSRYAVQVAEGMGYLESKRFIHRDLAARNLLLATRDLVKIGDFGLMRALPQNDDHYVMQEHRKVPFAWCAPESLKTRTFSHASDTWMFGVTLWEMFTYGQEPWIGLNGSQILHKIDKEGERLPRPEDCPRDIYNVMVQCWAHKPEDRPTFVALRDFLLEAQPTDMRALQDFEEPDKLHIQMNDVITVIEGRAENYWWRGQNTRTLCVGPFPRNAVTSVAGLSAHDISQPLQNSFIHTGHGDSDPRHCWGFPDKIDELYLGNPMDPPDLLAVELSTSRPTQLLGRVKREPPPRPPQPAIFAQSKWGRSRPRCPGPCPCPLCSLITPLLLEESTYDPVSDEQDPLATDLKRLCLRKPGLPRGLWLVKPSARVPGTKTGRAGAEVSLIDFGDELAAPYPKPSAPSLAQLAMDACSLLDKTPPQSPTRALPRPLHPTPVVDWDTRPLPPPPAYDDVAQDEDDFEVCSINSTLVGARTPEGPPHGETNYAFVPEAGRPPPPLEDNLFLPPQGGTKPPNSLQTAEIFQALQQECMRQLQVPSSSLASSPSPGVAGEDKPQVPPRVPIPPRPTRQRSELGCRSGELSPASGGEEEPGRWRGAAPPPQIPPREPFSPQGSRTPSPLALSGGSPLPPRLSSSPGKAMPTTQSFGSDPKYATPQVIQAPGPRTGPCILPIVRDGKKISNTHYYLLPERPPYLERYQRFLQEAQSPEEEPPSIPVPLLLPPPSTPAPAAPTATVRPMPQATLDPKANFSANNSNAGARAPSLRASARLVKGCPGDGLEAGRPTDKIQMVQAMVHGVTTEECQAALQNHNWSIPRAVQYLKVEQLFGLGLRPRQECHKVLEMFDWNLEQAGCHLLDSCGPAHQKR</sequence>
<dbReference type="InterPro" id="IPR036028">
    <property type="entry name" value="SH3-like_dom_sf"/>
</dbReference>
<dbReference type="SMART" id="SM00219">
    <property type="entry name" value="TyrKc"/>
    <property type="match status" value="1"/>
</dbReference>
<dbReference type="InterPro" id="IPR009060">
    <property type="entry name" value="UBA-like_sf"/>
</dbReference>
<dbReference type="GO" id="GO:0030136">
    <property type="term" value="C:clathrin-coated vesicle"/>
    <property type="evidence" value="ECO:0007669"/>
    <property type="project" value="UniProtKB-SubCell"/>
</dbReference>
<dbReference type="Gene3D" id="3.30.200.20">
    <property type="entry name" value="Phosphorylase Kinase, domain 1"/>
    <property type="match status" value="1"/>
</dbReference>
<keyword evidence="27" id="KW-0965">Cell junction</keyword>
<keyword evidence="17" id="KW-0597">Phosphoprotein</keyword>
<keyword evidence="25" id="KW-0460">Magnesium</keyword>
<evidence type="ECO:0000256" key="37">
    <source>
        <dbReference type="ARBA" id="ARBA00077194"/>
    </source>
</evidence>
<dbReference type="GO" id="GO:0007165">
    <property type="term" value="P:signal transduction"/>
    <property type="evidence" value="ECO:0007669"/>
    <property type="project" value="InterPro"/>
</dbReference>
<evidence type="ECO:0000256" key="16">
    <source>
        <dbReference type="ARBA" id="ARBA00022527"/>
    </source>
</evidence>
<dbReference type="GO" id="GO:0005524">
    <property type="term" value="F:ATP binding"/>
    <property type="evidence" value="ECO:0007669"/>
    <property type="project" value="UniProtKB-UniRule"/>
</dbReference>
<evidence type="ECO:0000256" key="23">
    <source>
        <dbReference type="ARBA" id="ARBA00022777"/>
    </source>
</evidence>
<dbReference type="InterPro" id="IPR017441">
    <property type="entry name" value="Protein_kinase_ATP_BS"/>
</dbReference>
<dbReference type="InterPro" id="IPR021619">
    <property type="entry name" value="Mig-6"/>
</dbReference>
<dbReference type="PANTHER" id="PTHR14254">
    <property type="entry name" value="GENE 33 POLYPEPTIDE"/>
    <property type="match status" value="1"/>
</dbReference>
<dbReference type="GO" id="GO:0005829">
    <property type="term" value="C:cytosol"/>
    <property type="evidence" value="ECO:0007669"/>
    <property type="project" value="UniProtKB-SubCell"/>
</dbReference>
<evidence type="ECO:0000256" key="30">
    <source>
        <dbReference type="ARBA" id="ARBA00023176"/>
    </source>
</evidence>
<dbReference type="GO" id="GO:0005768">
    <property type="term" value="C:endosome"/>
    <property type="evidence" value="ECO:0007669"/>
    <property type="project" value="UniProtKB-SubCell"/>
</dbReference>
<dbReference type="InterPro" id="IPR001245">
    <property type="entry name" value="Ser-Thr/Tyr_kinase_cat_dom"/>
</dbReference>
<evidence type="ECO:0000256" key="38">
    <source>
        <dbReference type="PIRSR" id="PIRSR630220-1"/>
    </source>
</evidence>
<evidence type="ECO:0000259" key="44">
    <source>
        <dbReference type="PROSITE" id="PS50011"/>
    </source>
</evidence>
<dbReference type="PROSITE" id="PS00109">
    <property type="entry name" value="PROTEIN_KINASE_TYR"/>
    <property type="match status" value="1"/>
</dbReference>
<keyword evidence="20" id="KW-0479">Metal-binding</keyword>
<dbReference type="InterPro" id="IPR011009">
    <property type="entry name" value="Kinase-like_dom_sf"/>
</dbReference>
<evidence type="ECO:0000256" key="5">
    <source>
        <dbReference type="ARBA" id="ARBA00004180"/>
    </source>
</evidence>
<feature type="domain" description="Protein kinase" evidence="44">
    <location>
        <begin position="156"/>
        <end position="415"/>
    </location>
</feature>
<dbReference type="FunFam" id="4.10.680.10:FF:000001">
    <property type="entry name" value="activated CDC42 kinase 1 isoform X1"/>
    <property type="match status" value="1"/>
</dbReference>
<evidence type="ECO:0000313" key="45">
    <source>
        <dbReference type="Ensembl" id="ENSMODP00000049879.1"/>
    </source>
</evidence>
<dbReference type="Ensembl" id="ENSMODT00000065401.1">
    <property type="protein sequence ID" value="ENSMODP00000049879.1"/>
    <property type="gene ID" value="ENSMODG00000018423.4"/>
</dbReference>
<evidence type="ECO:0000256" key="28">
    <source>
        <dbReference type="ARBA" id="ARBA00023136"/>
    </source>
</evidence>
<evidence type="ECO:0000256" key="32">
    <source>
        <dbReference type="ARBA" id="ARBA00023329"/>
    </source>
</evidence>
<dbReference type="InterPro" id="IPR055175">
    <property type="entry name" value="ACK/TNK-like_SAM"/>
</dbReference>
<organism evidence="45 46">
    <name type="scientific">Monodelphis domestica</name>
    <name type="common">Gray short-tailed opossum</name>
    <dbReference type="NCBI Taxonomy" id="13616"/>
    <lineage>
        <taxon>Eukaryota</taxon>
        <taxon>Metazoa</taxon>
        <taxon>Chordata</taxon>
        <taxon>Craniata</taxon>
        <taxon>Vertebrata</taxon>
        <taxon>Euteleostomi</taxon>
        <taxon>Mammalia</taxon>
        <taxon>Metatheria</taxon>
        <taxon>Didelphimorphia</taxon>
        <taxon>Didelphidae</taxon>
        <taxon>Monodelphis</taxon>
    </lineage>
</organism>
<dbReference type="STRING" id="13616.ENSMODP00000049879"/>
<keyword evidence="21 39" id="KW-0547">Nucleotide-binding</keyword>
<evidence type="ECO:0000256" key="14">
    <source>
        <dbReference type="ARBA" id="ARBA00022481"/>
    </source>
</evidence>
<evidence type="ECO:0000256" key="10">
    <source>
        <dbReference type="ARBA" id="ARBA00011903"/>
    </source>
</evidence>
<keyword evidence="15" id="KW-0963">Cytoplasm</keyword>
<dbReference type="InterPro" id="IPR001452">
    <property type="entry name" value="SH3_domain"/>
</dbReference>
<comment type="catalytic activity">
    <reaction evidence="33">
        <text>L-threonyl-[protein] + ATP = O-phospho-L-threonyl-[protein] + ADP + H(+)</text>
        <dbReference type="Rhea" id="RHEA:46608"/>
        <dbReference type="Rhea" id="RHEA-COMP:11060"/>
        <dbReference type="Rhea" id="RHEA-COMP:11605"/>
        <dbReference type="ChEBI" id="CHEBI:15378"/>
        <dbReference type="ChEBI" id="CHEBI:30013"/>
        <dbReference type="ChEBI" id="CHEBI:30616"/>
        <dbReference type="ChEBI" id="CHEBI:61977"/>
        <dbReference type="ChEBI" id="CHEBI:456216"/>
        <dbReference type="EC" id="2.7.11.1"/>
    </reaction>
</comment>
<dbReference type="InterPro" id="IPR015116">
    <property type="entry name" value="Cdc42-bd-like"/>
</dbReference>
<keyword evidence="22" id="KW-0967">Endosome</keyword>
<evidence type="ECO:0000256" key="35">
    <source>
        <dbReference type="ARBA" id="ARBA00060742"/>
    </source>
</evidence>
<dbReference type="GO" id="GO:0030659">
    <property type="term" value="C:cytoplasmic vesicle membrane"/>
    <property type="evidence" value="ECO:0007669"/>
    <property type="project" value="UniProtKB-SubCell"/>
</dbReference>
<dbReference type="InterPro" id="IPR000719">
    <property type="entry name" value="Prot_kinase_dom"/>
</dbReference>
<keyword evidence="28" id="KW-0472">Membrane</keyword>
<dbReference type="GO" id="GO:0006897">
    <property type="term" value="P:endocytosis"/>
    <property type="evidence" value="ECO:0007669"/>
    <property type="project" value="UniProtKB-KW"/>
</dbReference>
<proteinExistence type="inferred from homology"/>
<dbReference type="Pfam" id="PF14604">
    <property type="entry name" value="SH3_9"/>
    <property type="match status" value="1"/>
</dbReference>
<evidence type="ECO:0000256" key="1">
    <source>
        <dbReference type="ARBA" id="ARBA00001946"/>
    </source>
</evidence>
<evidence type="ECO:0000256" key="25">
    <source>
        <dbReference type="ARBA" id="ARBA00022842"/>
    </source>
</evidence>
<dbReference type="PROSITE" id="PS50011">
    <property type="entry name" value="PROTEIN_KINASE_DOM"/>
    <property type="match status" value="1"/>
</dbReference>
<evidence type="ECO:0000256" key="20">
    <source>
        <dbReference type="ARBA" id="ARBA00022723"/>
    </source>
</evidence>
<dbReference type="PROSITE" id="PS50002">
    <property type="entry name" value="SH3"/>
    <property type="match status" value="1"/>
</dbReference>
<feature type="binding site" evidence="39 41">
    <location>
        <position position="188"/>
    </location>
    <ligand>
        <name>ATP</name>
        <dbReference type="ChEBI" id="CHEBI:30616"/>
    </ligand>
</feature>
<evidence type="ECO:0000256" key="22">
    <source>
        <dbReference type="ARBA" id="ARBA00022753"/>
    </source>
</evidence>
<dbReference type="GO" id="GO:0004713">
    <property type="term" value="F:protein tyrosine kinase activity"/>
    <property type="evidence" value="ECO:0000318"/>
    <property type="project" value="GO_Central"/>
</dbReference>
<evidence type="ECO:0000256" key="34">
    <source>
        <dbReference type="ARBA" id="ARBA00048679"/>
    </source>
</evidence>
<keyword evidence="29" id="KW-0829">Tyrosine-protein kinase</keyword>
<evidence type="ECO:0000256" key="9">
    <source>
        <dbReference type="ARBA" id="ARBA00004600"/>
    </source>
</evidence>
<evidence type="ECO:0000256" key="39">
    <source>
        <dbReference type="PIRSR" id="PIRSR630220-2"/>
    </source>
</evidence>
<dbReference type="EC" id="2.7.10.2" evidence="10"/>
<dbReference type="Pfam" id="PF22931">
    <property type="entry name" value="SAM_TNK"/>
    <property type="match status" value="1"/>
</dbReference>
<dbReference type="Bgee" id="ENSMODG00000018423">
    <property type="expression patterns" value="Expressed in cerebellum and 17 other cell types or tissues"/>
</dbReference>
<evidence type="ECO:0000256" key="19">
    <source>
        <dbReference type="ARBA" id="ARBA00022679"/>
    </source>
</evidence>
<evidence type="ECO:0000256" key="29">
    <source>
        <dbReference type="ARBA" id="ARBA00023137"/>
    </source>
</evidence>
<feature type="domain" description="SH3" evidence="43">
    <location>
        <begin position="418"/>
        <end position="478"/>
    </location>
</feature>
<comment type="similarity">
    <text evidence="35">Belongs to the protein kinase superfamily. Tyr protein kinase family.</text>
</comment>
<dbReference type="GO" id="GO:0005886">
    <property type="term" value="C:plasma membrane"/>
    <property type="evidence" value="ECO:0000318"/>
    <property type="project" value="GO_Central"/>
</dbReference>
<feature type="region of interest" description="Disordered" evidence="42">
    <location>
        <begin position="672"/>
        <end position="711"/>
    </location>
</feature>
<dbReference type="InterPro" id="IPR037085">
    <property type="entry name" value="Cdc42-bd-like_dom_sf"/>
</dbReference>
<dbReference type="FunCoup" id="A0A5F8GR19">
    <property type="interactions" value="364"/>
</dbReference>
<dbReference type="SUPFAM" id="SSF46934">
    <property type="entry name" value="UBA-like"/>
    <property type="match status" value="1"/>
</dbReference>
<evidence type="ECO:0000256" key="6">
    <source>
        <dbReference type="ARBA" id="ARBA00004236"/>
    </source>
</evidence>
<evidence type="ECO:0000256" key="31">
    <source>
        <dbReference type="ARBA" id="ARBA00023242"/>
    </source>
</evidence>
<keyword evidence="19" id="KW-0808">Transferase</keyword>
<keyword evidence="24 39" id="KW-0067">ATP-binding</keyword>
<evidence type="ECO:0000256" key="17">
    <source>
        <dbReference type="ARBA" id="ARBA00022553"/>
    </source>
</evidence>
<dbReference type="FunFam" id="3.30.200.20:FF:000107">
    <property type="entry name" value="Putative activated CDC42 kinase 1"/>
    <property type="match status" value="1"/>
</dbReference>
<comment type="cofactor">
    <cofactor evidence="1">
        <name>Mg(2+)</name>
        <dbReference type="ChEBI" id="CHEBI:18420"/>
    </cofactor>
</comment>
<dbReference type="InterPro" id="IPR020635">
    <property type="entry name" value="Tyr_kinase_cat_dom"/>
</dbReference>
<dbReference type="Proteomes" id="UP000002280">
    <property type="component" value="Chromosome 4"/>
</dbReference>
<feature type="compositionally biased region" description="Pro residues" evidence="42">
    <location>
        <begin position="854"/>
        <end position="864"/>
    </location>
</feature>
<dbReference type="GO" id="GO:0005634">
    <property type="term" value="C:nucleus"/>
    <property type="evidence" value="ECO:0007669"/>
    <property type="project" value="UniProtKB-SubCell"/>
</dbReference>
<comment type="catalytic activity">
    <reaction evidence="34">
        <text>L-seryl-[protein] + ATP = O-phospho-L-seryl-[protein] + ADP + H(+)</text>
        <dbReference type="Rhea" id="RHEA:17989"/>
        <dbReference type="Rhea" id="RHEA-COMP:9863"/>
        <dbReference type="Rhea" id="RHEA-COMP:11604"/>
        <dbReference type="ChEBI" id="CHEBI:15378"/>
        <dbReference type="ChEBI" id="CHEBI:29999"/>
        <dbReference type="ChEBI" id="CHEBI:30616"/>
        <dbReference type="ChEBI" id="CHEBI:83421"/>
        <dbReference type="ChEBI" id="CHEBI:456216"/>
        <dbReference type="EC" id="2.7.11.1"/>
    </reaction>
</comment>
<dbReference type="InterPro" id="IPR052112">
    <property type="entry name" value="EGFR_SigReg_Kinase"/>
</dbReference>
<dbReference type="SUPFAM" id="SSF50044">
    <property type="entry name" value="SH3-domain"/>
    <property type="match status" value="1"/>
</dbReference>
<evidence type="ECO:0000256" key="2">
    <source>
        <dbReference type="ARBA" id="ARBA00004123"/>
    </source>
</evidence>
<feature type="compositionally biased region" description="Low complexity" evidence="42">
    <location>
        <begin position="873"/>
        <end position="893"/>
    </location>
</feature>
<evidence type="ECO:0000259" key="43">
    <source>
        <dbReference type="PROSITE" id="PS50002"/>
    </source>
</evidence>
<keyword evidence="46" id="KW-1185">Reference proteome</keyword>
<evidence type="ECO:0000256" key="33">
    <source>
        <dbReference type="ARBA" id="ARBA00047899"/>
    </source>
</evidence>
<keyword evidence="23" id="KW-0418">Kinase</keyword>
<dbReference type="GO" id="GO:0004712">
    <property type="term" value="F:protein serine/threonine/tyrosine kinase activity"/>
    <property type="evidence" value="ECO:0007669"/>
    <property type="project" value="InterPro"/>
</dbReference>
<protein>
    <recommendedName>
        <fullName evidence="36">Activated CDC42 kinase 1</fullName>
        <ecNumber evidence="10">2.7.10.2</ecNumber>
        <ecNumber evidence="11">2.7.11.1</ecNumber>
    </recommendedName>
    <alternativeName>
        <fullName evidence="37">Tyrosine kinase non-receptor protein 2</fullName>
    </alternativeName>
</protein>
<dbReference type="GO" id="GO:0005912">
    <property type="term" value="C:adherens junction"/>
    <property type="evidence" value="ECO:0007669"/>
    <property type="project" value="UniProtKB-SubCell"/>
</dbReference>
<dbReference type="InterPro" id="IPR030220">
    <property type="entry name" value="Ack1_UBA_dom"/>
</dbReference>
<keyword evidence="12 40" id="KW-0728">SH3 domain</keyword>
<dbReference type="SMART" id="SM00326">
    <property type="entry name" value="SH3"/>
    <property type="match status" value="1"/>
</dbReference>
<dbReference type="CDD" id="cd14274">
    <property type="entry name" value="UBA_ACK1"/>
    <property type="match status" value="1"/>
</dbReference>
<dbReference type="Gene3D" id="1.10.510.10">
    <property type="entry name" value="Transferase(Phosphotransferase) domain 1"/>
    <property type="match status" value="1"/>
</dbReference>
<dbReference type="GO" id="GO:0004715">
    <property type="term" value="F:non-membrane spanning protein tyrosine kinase activity"/>
    <property type="evidence" value="ECO:0007669"/>
    <property type="project" value="UniProtKB-EC"/>
</dbReference>
<keyword evidence="14" id="KW-0488">Methylation</keyword>
<evidence type="ECO:0000256" key="12">
    <source>
        <dbReference type="ARBA" id="ARBA00022443"/>
    </source>
</evidence>
<dbReference type="EC" id="2.7.11.1" evidence="11"/>